<keyword evidence="6 8" id="KW-0472">Membrane</keyword>
<dbReference type="SUPFAM" id="SSF103473">
    <property type="entry name" value="MFS general substrate transporter"/>
    <property type="match status" value="1"/>
</dbReference>
<feature type="transmembrane region" description="Helical" evidence="8">
    <location>
        <begin position="128"/>
        <end position="146"/>
    </location>
</feature>
<keyword evidence="11" id="KW-1185">Reference proteome</keyword>
<dbReference type="InterPro" id="IPR003663">
    <property type="entry name" value="Sugar/inositol_transpt"/>
</dbReference>
<dbReference type="Gene3D" id="1.20.1250.20">
    <property type="entry name" value="MFS general substrate transporter like domains"/>
    <property type="match status" value="1"/>
</dbReference>
<dbReference type="InterPro" id="IPR020846">
    <property type="entry name" value="MFS_dom"/>
</dbReference>
<dbReference type="FunFam" id="1.20.1250.20:FF:000118">
    <property type="entry name" value="D-xylose-proton symporter-like 3, chloroplastic"/>
    <property type="match status" value="1"/>
</dbReference>
<keyword evidence="3 7" id="KW-0813">Transport</keyword>
<name>A0A5P1EZM0_ASPOF</name>
<evidence type="ECO:0000256" key="2">
    <source>
        <dbReference type="ARBA" id="ARBA00010992"/>
    </source>
</evidence>
<keyword evidence="4 8" id="KW-0812">Transmembrane</keyword>
<dbReference type="Gramene" id="ONK71535">
    <property type="protein sequence ID" value="ONK71535"/>
    <property type="gene ID" value="A4U43_C04F9640"/>
</dbReference>
<feature type="transmembrane region" description="Helical" evidence="8">
    <location>
        <begin position="152"/>
        <end position="174"/>
    </location>
</feature>
<dbReference type="AlphaFoldDB" id="A0A5P1EZM0"/>
<dbReference type="InterPro" id="IPR005828">
    <property type="entry name" value="MFS_sugar_transport-like"/>
</dbReference>
<feature type="domain" description="Major facilitator superfamily (MFS) profile" evidence="9">
    <location>
        <begin position="54"/>
        <end position="495"/>
    </location>
</feature>
<gene>
    <name evidence="10" type="ORF">A4U43_C04F9640</name>
</gene>
<evidence type="ECO:0000256" key="3">
    <source>
        <dbReference type="ARBA" id="ARBA00022448"/>
    </source>
</evidence>
<dbReference type="OrthoDB" id="6612291at2759"/>
<feature type="transmembrane region" description="Helical" evidence="8">
    <location>
        <begin position="404"/>
        <end position="429"/>
    </location>
</feature>
<evidence type="ECO:0000313" key="11">
    <source>
        <dbReference type="Proteomes" id="UP000243459"/>
    </source>
</evidence>
<dbReference type="PANTHER" id="PTHR48023">
    <property type="entry name" value="D-XYLOSE-PROTON SYMPORTER-LIKE 2"/>
    <property type="match status" value="1"/>
</dbReference>
<feature type="transmembrane region" description="Helical" evidence="8">
    <location>
        <begin position="216"/>
        <end position="235"/>
    </location>
</feature>
<comment type="subcellular location">
    <subcellularLocation>
        <location evidence="1">Membrane</location>
        <topology evidence="1">Multi-pass membrane protein</topology>
    </subcellularLocation>
</comment>
<comment type="similarity">
    <text evidence="2 7">Belongs to the major facilitator superfamily. Sugar transporter (TC 2.A.1.1) family.</text>
</comment>
<dbReference type="PROSITE" id="PS50850">
    <property type="entry name" value="MFS"/>
    <property type="match status" value="1"/>
</dbReference>
<dbReference type="GO" id="GO:0016020">
    <property type="term" value="C:membrane"/>
    <property type="evidence" value="ECO:0007669"/>
    <property type="project" value="UniProtKB-SubCell"/>
</dbReference>
<evidence type="ECO:0000256" key="8">
    <source>
        <dbReference type="SAM" id="Phobius"/>
    </source>
</evidence>
<evidence type="ECO:0000256" key="4">
    <source>
        <dbReference type="ARBA" id="ARBA00022692"/>
    </source>
</evidence>
<feature type="transmembrane region" description="Helical" evidence="8">
    <location>
        <begin position="186"/>
        <end position="204"/>
    </location>
</feature>
<evidence type="ECO:0000256" key="7">
    <source>
        <dbReference type="RuleBase" id="RU003346"/>
    </source>
</evidence>
<protein>
    <recommendedName>
        <fullName evidence="9">Major facilitator superfamily (MFS) profile domain-containing protein</fullName>
    </recommendedName>
</protein>
<evidence type="ECO:0000313" key="10">
    <source>
        <dbReference type="EMBL" id="ONK71535.1"/>
    </source>
</evidence>
<evidence type="ECO:0000256" key="5">
    <source>
        <dbReference type="ARBA" id="ARBA00022989"/>
    </source>
</evidence>
<dbReference type="GO" id="GO:0022857">
    <property type="term" value="F:transmembrane transporter activity"/>
    <property type="evidence" value="ECO:0007669"/>
    <property type="project" value="InterPro"/>
</dbReference>
<dbReference type="NCBIfam" id="TIGR00879">
    <property type="entry name" value="SP"/>
    <property type="match status" value="1"/>
</dbReference>
<evidence type="ECO:0000259" key="9">
    <source>
        <dbReference type="PROSITE" id="PS50850"/>
    </source>
</evidence>
<feature type="transmembrane region" description="Helical" evidence="8">
    <location>
        <begin position="351"/>
        <end position="369"/>
    </location>
</feature>
<accession>A0A5P1EZM0</accession>
<evidence type="ECO:0000256" key="6">
    <source>
        <dbReference type="ARBA" id="ARBA00023136"/>
    </source>
</evidence>
<dbReference type="OMA" id="GVFVYYM"/>
<sequence>MASEALDEGRAKLSFFSGLMGKQGSGDEIGTEREPLVGEERSQESYSIGAAILPFLFPALGGLLYGYDIGATSGATISLQSLTLSGTTWYNLSSVEIGLVVSGSLYGALIGSALAFTVADFLGRRRELIVSSMLYFLGALLTALAPNFPIMVLGRFVFGAGIGLAMHAAPMYIAETAPAQIRGTLISLKEFFIVIGMLFGYITGSLFVDVVAGWRYMYATSAPVCVIMAFGMWWLPPSPRWVLLCTIQGKGNLPEAKHLAICCLCRLRGQVNEGSASDQVDAILDELASTSEEKEASFFEIFQGKCLKALVIGAGLVFFQQITGQPSVLYYAATILQSAGFSAAADATRVSVLLGILKLIMTGIAVLVVDKIGRRPLLIGGVSGITVSLFLLSSYYMLFKGSAFVAVIALLLYVGCYQLSFGPIGWLMISEIFPLRLRGRGLSIAVLVNFASNALVTFAFSPIGDLVGTGVLFAGFGILALLSLLFIFFFIPETKGLTLEEIEAKIL</sequence>
<dbReference type="PROSITE" id="PS00217">
    <property type="entry name" value="SUGAR_TRANSPORT_2"/>
    <property type="match status" value="1"/>
</dbReference>
<keyword evidence="5 8" id="KW-1133">Transmembrane helix</keyword>
<dbReference type="InterPro" id="IPR036259">
    <property type="entry name" value="MFS_trans_sf"/>
</dbReference>
<dbReference type="PRINTS" id="PR00171">
    <property type="entry name" value="SUGRTRNSPORT"/>
</dbReference>
<dbReference type="PROSITE" id="PS00216">
    <property type="entry name" value="SUGAR_TRANSPORT_1"/>
    <property type="match status" value="2"/>
</dbReference>
<evidence type="ECO:0000256" key="1">
    <source>
        <dbReference type="ARBA" id="ARBA00004141"/>
    </source>
</evidence>
<dbReference type="CDD" id="cd17362">
    <property type="entry name" value="MFS_GLUT10_12_Class3_like"/>
    <property type="match status" value="1"/>
</dbReference>
<dbReference type="PANTHER" id="PTHR48023:SF4">
    <property type="entry name" value="D-XYLOSE-PROTON SYMPORTER-LIKE 2"/>
    <property type="match status" value="1"/>
</dbReference>
<organism evidence="10 11">
    <name type="scientific">Asparagus officinalis</name>
    <name type="common">Garden asparagus</name>
    <dbReference type="NCBI Taxonomy" id="4686"/>
    <lineage>
        <taxon>Eukaryota</taxon>
        <taxon>Viridiplantae</taxon>
        <taxon>Streptophyta</taxon>
        <taxon>Embryophyta</taxon>
        <taxon>Tracheophyta</taxon>
        <taxon>Spermatophyta</taxon>
        <taxon>Magnoliopsida</taxon>
        <taxon>Liliopsida</taxon>
        <taxon>Asparagales</taxon>
        <taxon>Asparagaceae</taxon>
        <taxon>Asparagoideae</taxon>
        <taxon>Asparagus</taxon>
    </lineage>
</organism>
<dbReference type="GO" id="GO:1904659">
    <property type="term" value="P:D-glucose transmembrane transport"/>
    <property type="evidence" value="ECO:0007669"/>
    <property type="project" value="TreeGrafter"/>
</dbReference>
<dbReference type="Pfam" id="PF00083">
    <property type="entry name" value="Sugar_tr"/>
    <property type="match status" value="1"/>
</dbReference>
<feature type="transmembrane region" description="Helical" evidence="8">
    <location>
        <begin position="376"/>
        <end position="398"/>
    </location>
</feature>
<proteinExistence type="inferred from homology"/>
<feature type="transmembrane region" description="Helical" evidence="8">
    <location>
        <begin position="466"/>
        <end position="491"/>
    </location>
</feature>
<feature type="transmembrane region" description="Helical" evidence="8">
    <location>
        <begin position="97"/>
        <end position="116"/>
    </location>
</feature>
<dbReference type="GO" id="GO:0005737">
    <property type="term" value="C:cytoplasm"/>
    <property type="evidence" value="ECO:0007669"/>
    <property type="project" value="UniProtKB-ARBA"/>
</dbReference>
<dbReference type="InterPro" id="IPR050820">
    <property type="entry name" value="MFS_Sugar_Transporter"/>
</dbReference>
<dbReference type="EMBL" id="CM007384">
    <property type="protein sequence ID" value="ONK71535.1"/>
    <property type="molecule type" value="Genomic_DNA"/>
</dbReference>
<reference evidence="11" key="1">
    <citation type="journal article" date="2017" name="Nat. Commun.">
        <title>The asparagus genome sheds light on the origin and evolution of a young Y chromosome.</title>
        <authorList>
            <person name="Harkess A."/>
            <person name="Zhou J."/>
            <person name="Xu C."/>
            <person name="Bowers J.E."/>
            <person name="Van der Hulst R."/>
            <person name="Ayyampalayam S."/>
            <person name="Mercati F."/>
            <person name="Riccardi P."/>
            <person name="McKain M.R."/>
            <person name="Kakrana A."/>
            <person name="Tang H."/>
            <person name="Ray J."/>
            <person name="Groenendijk J."/>
            <person name="Arikit S."/>
            <person name="Mathioni S.M."/>
            <person name="Nakano M."/>
            <person name="Shan H."/>
            <person name="Telgmann-Rauber A."/>
            <person name="Kanno A."/>
            <person name="Yue Z."/>
            <person name="Chen H."/>
            <person name="Li W."/>
            <person name="Chen Y."/>
            <person name="Xu X."/>
            <person name="Zhang Y."/>
            <person name="Luo S."/>
            <person name="Chen H."/>
            <person name="Gao J."/>
            <person name="Mao Z."/>
            <person name="Pires J.C."/>
            <person name="Luo M."/>
            <person name="Kudrna D."/>
            <person name="Wing R.A."/>
            <person name="Meyers B.C."/>
            <person name="Yi K."/>
            <person name="Kong H."/>
            <person name="Lavrijsen P."/>
            <person name="Sunseri F."/>
            <person name="Falavigna A."/>
            <person name="Ye Y."/>
            <person name="Leebens-Mack J.H."/>
            <person name="Chen G."/>
        </authorList>
    </citation>
    <scope>NUCLEOTIDE SEQUENCE [LARGE SCALE GENOMIC DNA]</scope>
    <source>
        <strain evidence="11">cv. DH0086</strain>
    </source>
</reference>
<dbReference type="Proteomes" id="UP000243459">
    <property type="component" value="Chromosome 4"/>
</dbReference>
<feature type="transmembrane region" description="Helical" evidence="8">
    <location>
        <begin position="46"/>
        <end position="67"/>
    </location>
</feature>
<dbReference type="InterPro" id="IPR005829">
    <property type="entry name" value="Sugar_transporter_CS"/>
</dbReference>
<feature type="transmembrane region" description="Helical" evidence="8">
    <location>
        <begin position="441"/>
        <end position="460"/>
    </location>
</feature>